<dbReference type="GO" id="GO:0004072">
    <property type="term" value="F:aspartate kinase activity"/>
    <property type="evidence" value="ECO:0007669"/>
    <property type="project" value="UniProtKB-EC"/>
</dbReference>
<evidence type="ECO:0000256" key="1">
    <source>
        <dbReference type="ARBA" id="ARBA00004766"/>
    </source>
</evidence>
<dbReference type="Pfam" id="PF00696">
    <property type="entry name" value="AA_kinase"/>
    <property type="match status" value="1"/>
</dbReference>
<feature type="domain" description="Aspartate/glutamate/uridylate kinase" evidence="15">
    <location>
        <begin position="11"/>
        <end position="235"/>
    </location>
</feature>
<dbReference type="GO" id="GO:0005524">
    <property type="term" value="F:ATP binding"/>
    <property type="evidence" value="ECO:0007669"/>
    <property type="project" value="UniProtKB-KW"/>
</dbReference>
<dbReference type="GO" id="GO:0009090">
    <property type="term" value="P:homoserine biosynthetic process"/>
    <property type="evidence" value="ECO:0007669"/>
    <property type="project" value="TreeGrafter"/>
</dbReference>
<dbReference type="SUPFAM" id="SSF55021">
    <property type="entry name" value="ACT-like"/>
    <property type="match status" value="1"/>
</dbReference>
<evidence type="ECO:0000256" key="2">
    <source>
        <dbReference type="ARBA" id="ARBA00004986"/>
    </source>
</evidence>
<evidence type="ECO:0000256" key="13">
    <source>
        <dbReference type="RuleBase" id="RU003448"/>
    </source>
</evidence>
<protein>
    <recommendedName>
        <fullName evidence="13">Aspartokinase</fullName>
        <ecNumber evidence="13">2.7.2.4</ecNumber>
    </recommendedName>
</protein>
<dbReference type="NCBIfam" id="NF005155">
    <property type="entry name" value="PRK06635.1-4"/>
    <property type="match status" value="1"/>
</dbReference>
<evidence type="ECO:0000313" key="16">
    <source>
        <dbReference type="EMBL" id="MBN1574420.1"/>
    </source>
</evidence>
<evidence type="ECO:0000256" key="11">
    <source>
        <dbReference type="ARBA" id="ARBA00047872"/>
    </source>
</evidence>
<dbReference type="NCBIfam" id="TIGR00657">
    <property type="entry name" value="asp_kinases"/>
    <property type="match status" value="1"/>
</dbReference>
<dbReference type="InterPro" id="IPR005260">
    <property type="entry name" value="Asp_kin_monofn"/>
</dbReference>
<feature type="binding site" evidence="12">
    <location>
        <position position="55"/>
    </location>
    <ligand>
        <name>substrate</name>
    </ligand>
</feature>
<keyword evidence="7 12" id="KW-0547">Nucleotide-binding</keyword>
<dbReference type="PROSITE" id="PS00324">
    <property type="entry name" value="ASPARTOKINASE"/>
    <property type="match status" value="1"/>
</dbReference>
<proteinExistence type="inferred from homology"/>
<evidence type="ECO:0000256" key="14">
    <source>
        <dbReference type="RuleBase" id="RU004249"/>
    </source>
</evidence>
<dbReference type="InterPro" id="IPR045865">
    <property type="entry name" value="ACT-like_dom_sf"/>
</dbReference>
<dbReference type="SUPFAM" id="SSF53633">
    <property type="entry name" value="Carbamate kinase-like"/>
    <property type="match status" value="1"/>
</dbReference>
<evidence type="ECO:0000256" key="6">
    <source>
        <dbReference type="ARBA" id="ARBA00022679"/>
    </source>
</evidence>
<keyword evidence="6 13" id="KW-0808">Transferase</keyword>
<comment type="pathway">
    <text evidence="1 14">Amino-acid biosynthesis; L-lysine biosynthesis via DAP pathway; (S)-tetrahydrodipicolinate from L-aspartate: step 1/4.</text>
</comment>
<evidence type="ECO:0000256" key="12">
    <source>
        <dbReference type="PIRSR" id="PIRSR000726-1"/>
    </source>
</evidence>
<comment type="caution">
    <text evidence="16">The sequence shown here is derived from an EMBL/GenBank/DDBJ whole genome shotgun (WGS) entry which is preliminary data.</text>
</comment>
<dbReference type="EMBL" id="JAFGIX010000079">
    <property type="protein sequence ID" value="MBN1574420.1"/>
    <property type="molecule type" value="Genomic_DNA"/>
</dbReference>
<dbReference type="InterPro" id="IPR018042">
    <property type="entry name" value="Aspartate_kinase_CS"/>
</dbReference>
<dbReference type="PIRSF" id="PIRSF000726">
    <property type="entry name" value="Asp_kin"/>
    <property type="match status" value="1"/>
</dbReference>
<evidence type="ECO:0000256" key="7">
    <source>
        <dbReference type="ARBA" id="ARBA00022741"/>
    </source>
</evidence>
<dbReference type="AlphaFoldDB" id="A0A9D8KG38"/>
<evidence type="ECO:0000256" key="5">
    <source>
        <dbReference type="ARBA" id="ARBA00022605"/>
    </source>
</evidence>
<comment type="similarity">
    <text evidence="4 13">Belongs to the aspartokinase family.</text>
</comment>
<dbReference type="FunFam" id="3.40.1160.10:FF:000002">
    <property type="entry name" value="Aspartokinase"/>
    <property type="match status" value="1"/>
</dbReference>
<dbReference type="NCBIfam" id="NF005154">
    <property type="entry name" value="PRK06635.1-2"/>
    <property type="match status" value="1"/>
</dbReference>
<evidence type="ECO:0000256" key="3">
    <source>
        <dbReference type="ARBA" id="ARBA00005139"/>
    </source>
</evidence>
<feature type="binding site" evidence="12">
    <location>
        <begin position="15"/>
        <end position="18"/>
    </location>
    <ligand>
        <name>ATP</name>
        <dbReference type="ChEBI" id="CHEBI:30616"/>
    </ligand>
</feature>
<evidence type="ECO:0000313" key="17">
    <source>
        <dbReference type="Proteomes" id="UP000809273"/>
    </source>
</evidence>
<keyword evidence="9 12" id="KW-0067">ATP-binding</keyword>
<dbReference type="CDD" id="cd04246">
    <property type="entry name" value="AAK_AK-DapG-like"/>
    <property type="match status" value="1"/>
</dbReference>
<comment type="pathway">
    <text evidence="3 14">Amino-acid biosynthesis; L-threonine biosynthesis; L-threonine from L-aspartate: step 1/5.</text>
</comment>
<evidence type="ECO:0000256" key="4">
    <source>
        <dbReference type="ARBA" id="ARBA00010122"/>
    </source>
</evidence>
<dbReference type="PANTHER" id="PTHR21499">
    <property type="entry name" value="ASPARTATE KINASE"/>
    <property type="match status" value="1"/>
</dbReference>
<feature type="binding site" evidence="12">
    <location>
        <position position="192"/>
    </location>
    <ligand>
        <name>ATP</name>
        <dbReference type="ChEBI" id="CHEBI:30616"/>
    </ligand>
</feature>
<dbReference type="EC" id="2.7.2.4" evidence="13"/>
<sequence>MTKKDTLKKPIVVQKYGGSSVSDPERMKGVARRIISTKEEGNRVVVVVSAMGDTTDRLLDLAREVVFEPTARELDMLLTAGERISMTLLSMALNEMGHPAKSFTGSQSGIITDTNHSNARIIEVKPRRILEALESGLIVIVAGYQGVSTAGEVTTLGRGGSDTSAVALAAAVNADYLEICSDVDGILTADPRIVSDAVKIDSLSYEEMQEMAEAGAKVLNSAAVEYAKRAGIKIHSVSTFSGKAGETGTVVGDFFDNSRTGVVRGVVSEREVVYVTAAELISMSAINEILDFLDNSGVEYKQFNLNRYGDDRYSFSCVLPLENLHGYDGMKSRLMKDFPGLLLFSEGLGALSLIGEGITNDGKNLMGVISSMEEAGIAIHDIHTSRFRISAMVDREKLNIAVKICHDRFIGG</sequence>
<reference evidence="16" key="1">
    <citation type="journal article" date="2021" name="Environ. Microbiol.">
        <title>Genomic characterization of three novel Desulfobacterota classes expand the metabolic and phylogenetic diversity of the phylum.</title>
        <authorList>
            <person name="Murphy C.L."/>
            <person name="Biggerstaff J."/>
            <person name="Eichhorn A."/>
            <person name="Ewing E."/>
            <person name="Shahan R."/>
            <person name="Soriano D."/>
            <person name="Stewart S."/>
            <person name="VanMol K."/>
            <person name="Walker R."/>
            <person name="Walters P."/>
            <person name="Elshahed M.S."/>
            <person name="Youssef N.H."/>
        </authorList>
    </citation>
    <scope>NUCLEOTIDE SEQUENCE</scope>
    <source>
        <strain evidence="16">Zod_Metabat.24</strain>
    </source>
</reference>
<evidence type="ECO:0000256" key="10">
    <source>
        <dbReference type="ARBA" id="ARBA00023154"/>
    </source>
</evidence>
<dbReference type="Gene3D" id="3.30.2130.10">
    <property type="entry name" value="VC0802-like"/>
    <property type="match status" value="1"/>
</dbReference>
<accession>A0A9D8KG38</accession>
<keyword evidence="5 14" id="KW-0028">Amino-acid biosynthesis</keyword>
<organism evidence="16 17">
    <name type="scientific">Candidatus Zymogenus saltonus</name>
    <dbReference type="NCBI Taxonomy" id="2844893"/>
    <lineage>
        <taxon>Bacteria</taxon>
        <taxon>Deltaproteobacteria</taxon>
        <taxon>Candidatus Zymogenia</taxon>
        <taxon>Candidatus Zymogeniales</taxon>
        <taxon>Candidatus Zymogenaceae</taxon>
        <taxon>Candidatus Zymogenus</taxon>
    </lineage>
</organism>
<evidence type="ECO:0000256" key="9">
    <source>
        <dbReference type="ARBA" id="ARBA00022840"/>
    </source>
</evidence>
<feature type="binding site" evidence="12">
    <location>
        <begin position="217"/>
        <end position="218"/>
    </location>
    <ligand>
        <name>ATP</name>
        <dbReference type="ChEBI" id="CHEBI:30616"/>
    </ligand>
</feature>
<dbReference type="Proteomes" id="UP000809273">
    <property type="component" value="Unassembled WGS sequence"/>
</dbReference>
<dbReference type="PANTHER" id="PTHR21499:SF3">
    <property type="entry name" value="ASPARTOKINASE"/>
    <property type="match status" value="1"/>
</dbReference>
<comment type="pathway">
    <text evidence="2 14">Amino-acid biosynthesis; L-methionine biosynthesis via de novo pathway; L-homoserine from L-aspartate: step 1/3.</text>
</comment>
<comment type="catalytic activity">
    <reaction evidence="11 13">
        <text>L-aspartate + ATP = 4-phospho-L-aspartate + ADP</text>
        <dbReference type="Rhea" id="RHEA:23776"/>
        <dbReference type="ChEBI" id="CHEBI:29991"/>
        <dbReference type="ChEBI" id="CHEBI:30616"/>
        <dbReference type="ChEBI" id="CHEBI:57535"/>
        <dbReference type="ChEBI" id="CHEBI:456216"/>
        <dbReference type="EC" id="2.7.2.4"/>
    </reaction>
</comment>
<dbReference type="InterPro" id="IPR036393">
    <property type="entry name" value="AceGlu_kinase-like_sf"/>
</dbReference>
<dbReference type="InterPro" id="IPR001341">
    <property type="entry name" value="Asp_kinase"/>
</dbReference>
<dbReference type="InterPro" id="IPR001048">
    <property type="entry name" value="Asp/Glu/Uridylate_kinase"/>
</dbReference>
<dbReference type="GO" id="GO:0009089">
    <property type="term" value="P:lysine biosynthetic process via diaminopimelate"/>
    <property type="evidence" value="ECO:0007669"/>
    <property type="project" value="InterPro"/>
</dbReference>
<evidence type="ECO:0000256" key="8">
    <source>
        <dbReference type="ARBA" id="ARBA00022777"/>
    </source>
</evidence>
<dbReference type="GO" id="GO:0005829">
    <property type="term" value="C:cytosol"/>
    <property type="evidence" value="ECO:0007669"/>
    <property type="project" value="TreeGrafter"/>
</dbReference>
<gene>
    <name evidence="16" type="ORF">JW984_14575</name>
</gene>
<evidence type="ECO:0000259" key="15">
    <source>
        <dbReference type="Pfam" id="PF00696"/>
    </source>
</evidence>
<name>A0A9D8KG38_9DELT</name>
<dbReference type="Gene3D" id="3.40.1160.10">
    <property type="entry name" value="Acetylglutamate kinase-like"/>
    <property type="match status" value="1"/>
</dbReference>
<reference evidence="16" key="2">
    <citation type="submission" date="2021-01" db="EMBL/GenBank/DDBJ databases">
        <authorList>
            <person name="Hahn C.R."/>
            <person name="Youssef N.H."/>
            <person name="Elshahed M."/>
        </authorList>
    </citation>
    <scope>NUCLEOTIDE SEQUENCE</scope>
    <source>
        <strain evidence="16">Zod_Metabat.24</strain>
    </source>
</reference>
<feature type="binding site" evidence="12">
    <location>
        <position position="82"/>
    </location>
    <ligand>
        <name>substrate</name>
    </ligand>
</feature>
<keyword evidence="10" id="KW-0457">Lysine biosynthesis</keyword>
<keyword evidence="8 13" id="KW-0418">Kinase</keyword>